<dbReference type="Proteomes" id="UP000649328">
    <property type="component" value="Unassembled WGS sequence"/>
</dbReference>
<organism evidence="7 8">
    <name type="scientific">Metschnikowia pulcherrima</name>
    <dbReference type="NCBI Taxonomy" id="27326"/>
    <lineage>
        <taxon>Eukaryota</taxon>
        <taxon>Fungi</taxon>
        <taxon>Dikarya</taxon>
        <taxon>Ascomycota</taxon>
        <taxon>Saccharomycotina</taxon>
        <taxon>Pichiomycetes</taxon>
        <taxon>Metschnikowiaceae</taxon>
        <taxon>Metschnikowia</taxon>
    </lineage>
</organism>
<feature type="transmembrane region" description="Helical" evidence="5">
    <location>
        <begin position="282"/>
        <end position="301"/>
    </location>
</feature>
<dbReference type="CDD" id="cd07042">
    <property type="entry name" value="STAS_SulP_like_sulfate_transporter"/>
    <property type="match status" value="1"/>
</dbReference>
<evidence type="ECO:0000259" key="6">
    <source>
        <dbReference type="PROSITE" id="PS50801"/>
    </source>
</evidence>
<evidence type="ECO:0000256" key="5">
    <source>
        <dbReference type="SAM" id="Phobius"/>
    </source>
</evidence>
<dbReference type="InterPro" id="IPR001902">
    <property type="entry name" value="SLC26A/SulP_fam"/>
</dbReference>
<gene>
    <name evidence="7" type="ORF">HF325_001128</name>
</gene>
<feature type="transmembrane region" description="Helical" evidence="5">
    <location>
        <begin position="417"/>
        <end position="445"/>
    </location>
</feature>
<feature type="transmembrane region" description="Helical" evidence="5">
    <location>
        <begin position="107"/>
        <end position="125"/>
    </location>
</feature>
<keyword evidence="8" id="KW-1185">Reference proteome</keyword>
<feature type="transmembrane region" description="Helical" evidence="5">
    <location>
        <begin position="20"/>
        <end position="42"/>
    </location>
</feature>
<evidence type="ECO:0000256" key="3">
    <source>
        <dbReference type="ARBA" id="ARBA00022989"/>
    </source>
</evidence>
<dbReference type="Pfam" id="PF01740">
    <property type="entry name" value="STAS"/>
    <property type="match status" value="1"/>
</dbReference>
<protein>
    <recommendedName>
        <fullName evidence="6">STAS domain-containing protein</fullName>
    </recommendedName>
</protein>
<dbReference type="InterPro" id="IPR036513">
    <property type="entry name" value="STAS_dom_sf"/>
</dbReference>
<feature type="transmembrane region" description="Helical" evidence="5">
    <location>
        <begin position="322"/>
        <end position="343"/>
    </location>
</feature>
<dbReference type="AlphaFoldDB" id="A0A8H7GTX4"/>
<comment type="caution">
    <text evidence="7">The sequence shown here is derived from an EMBL/GenBank/DDBJ whole genome shotgun (WGS) entry which is preliminary data.</text>
</comment>
<name>A0A8H7GTX4_9ASCO</name>
<dbReference type="PANTHER" id="PTHR11814">
    <property type="entry name" value="SULFATE TRANSPORTER"/>
    <property type="match status" value="1"/>
</dbReference>
<dbReference type="PROSITE" id="PS50801">
    <property type="entry name" value="STAS"/>
    <property type="match status" value="1"/>
</dbReference>
<feature type="domain" description="STAS" evidence="6">
    <location>
        <begin position="512"/>
        <end position="652"/>
    </location>
</feature>
<sequence>MLLPYYLPVFSWANEYCAEYLLGDLISGISLATFQIPLAISYSTSLAKVPITCGLYSLGIAPLIYMLLGSVPQMITGPEAPMSLIVGQAIEPLMHHAKKANLSASEYVVAITFVSGSTLLGFGLGRFGFLDNVLSELLLKGFISGVGAVMLINASIPLMGLEELLKHVINEEDKDIHSPFDKLCFVVSNFHKVHKLSLNVSLYSFVSIWVCRFSKKLAARSQSRWLKHMSLIPEILIVVFTTTVMCNKLHWDEQGLQIVGSVTDASAKIPLYNPFSSTHLKMIKILGSSGFVCAMLGFFESTTALKSLGSRFDLPISSNRELVALGAINLACSVFGGLPSFGGYGRSKINAITAKTTCSGAIMGIFSLLTARFLLRLLYFIPKCVLSVITAVIGVLLMSEGPKEIIFHWKSRGYDELFTFCVTFITTIFFSIEAGIAVGLIYLLLRVIRNSAESNIQILGRIPGTNTFLNADLAQSSASQKFPQGWESVLQHSSKRRYSQLDVFTDGLRPLNLQALEEIEGCLIIKIPEPLTFTNVSDLRSRLKRLEMYGSAKAHPALKRSRDLSMSKYMLFDLEGMSSIDSSAAQLLLNSLQSYSRRGIKTFFIKVSRNPVLRARLKNSGITKMLNLHFQCVVACGLSDESASFTNAISDEGSSLVKSIEGTDANRMLSLVLLDAPFFGHIRDALWVIDHYEQRCCTDENALV</sequence>
<feature type="transmembrane region" description="Helical" evidence="5">
    <location>
        <begin position="137"/>
        <end position="156"/>
    </location>
</feature>
<evidence type="ECO:0000256" key="4">
    <source>
        <dbReference type="ARBA" id="ARBA00023136"/>
    </source>
</evidence>
<dbReference type="GO" id="GO:0016020">
    <property type="term" value="C:membrane"/>
    <property type="evidence" value="ECO:0007669"/>
    <property type="project" value="UniProtKB-SubCell"/>
</dbReference>
<reference evidence="7" key="1">
    <citation type="submission" date="2020-10" db="EMBL/GenBank/DDBJ databases">
        <title>The Whole-Genome Sequence of Metschnikowia persimmonesis, a Novel Endophytic Yeast Species Isolated from Medicinal Plant Diospyros kaki Thumb.</title>
        <authorList>
            <person name="Rahmat E."/>
            <person name="Kang Y."/>
        </authorList>
    </citation>
    <scope>NUCLEOTIDE SEQUENCE</scope>
    <source>
        <strain evidence="7">KIOM G15050</strain>
    </source>
</reference>
<feature type="transmembrane region" description="Helical" evidence="5">
    <location>
        <begin position="349"/>
        <end position="370"/>
    </location>
</feature>
<accession>A0A8H7GTX4</accession>
<keyword evidence="3 5" id="KW-1133">Transmembrane helix</keyword>
<proteinExistence type="predicted"/>
<dbReference type="OrthoDB" id="427213at2759"/>
<dbReference type="Pfam" id="PF00916">
    <property type="entry name" value="Sulfate_transp"/>
    <property type="match status" value="1"/>
</dbReference>
<dbReference type="Gene3D" id="3.30.750.24">
    <property type="entry name" value="STAS domain"/>
    <property type="match status" value="1"/>
</dbReference>
<dbReference type="InterPro" id="IPR011547">
    <property type="entry name" value="SLC26A/SulP_dom"/>
</dbReference>
<feature type="transmembrane region" description="Helical" evidence="5">
    <location>
        <begin position="196"/>
        <end position="213"/>
    </location>
</feature>
<feature type="transmembrane region" description="Helical" evidence="5">
    <location>
        <begin position="49"/>
        <end position="68"/>
    </location>
</feature>
<dbReference type="SUPFAM" id="SSF52091">
    <property type="entry name" value="SpoIIaa-like"/>
    <property type="match status" value="1"/>
</dbReference>
<feature type="transmembrane region" description="Helical" evidence="5">
    <location>
        <begin position="377"/>
        <end position="397"/>
    </location>
</feature>
<dbReference type="GO" id="GO:0055085">
    <property type="term" value="P:transmembrane transport"/>
    <property type="evidence" value="ECO:0007669"/>
    <property type="project" value="InterPro"/>
</dbReference>
<evidence type="ECO:0000256" key="2">
    <source>
        <dbReference type="ARBA" id="ARBA00022692"/>
    </source>
</evidence>
<evidence type="ECO:0000313" key="8">
    <source>
        <dbReference type="Proteomes" id="UP000649328"/>
    </source>
</evidence>
<evidence type="ECO:0000313" key="7">
    <source>
        <dbReference type="EMBL" id="KAF8003680.1"/>
    </source>
</evidence>
<evidence type="ECO:0000256" key="1">
    <source>
        <dbReference type="ARBA" id="ARBA00004141"/>
    </source>
</evidence>
<keyword evidence="2 5" id="KW-0812">Transmembrane</keyword>
<comment type="subcellular location">
    <subcellularLocation>
        <location evidence="1">Membrane</location>
        <topology evidence="1">Multi-pass membrane protein</topology>
    </subcellularLocation>
</comment>
<dbReference type="EMBL" id="JACBPP010000002">
    <property type="protein sequence ID" value="KAF8003680.1"/>
    <property type="molecule type" value="Genomic_DNA"/>
</dbReference>
<dbReference type="InterPro" id="IPR002645">
    <property type="entry name" value="STAS_dom"/>
</dbReference>
<keyword evidence="4 5" id="KW-0472">Membrane</keyword>